<evidence type="ECO:0000256" key="6">
    <source>
        <dbReference type="ARBA" id="ARBA00022692"/>
    </source>
</evidence>
<evidence type="ECO:0000256" key="4">
    <source>
        <dbReference type="ARBA" id="ARBA00022473"/>
    </source>
</evidence>
<comment type="subcellular location">
    <subcellularLocation>
        <location evidence="2">Membrane</location>
        <topology evidence="2">Multi-pass membrane protein</topology>
    </subcellularLocation>
    <subcellularLocation>
        <location evidence="1">Nucleus</location>
    </subcellularLocation>
</comment>
<evidence type="ECO:0000256" key="12">
    <source>
        <dbReference type="ARBA" id="ARBA00055717"/>
    </source>
</evidence>
<dbReference type="Gene3D" id="3.90.230.10">
    <property type="entry name" value="Creatinase/methionine aminopeptidase superfamily"/>
    <property type="match status" value="1"/>
</dbReference>
<sequence length="621" mass="68208">MGSNAVLQSAFKDSQTGDLSHQGRLLSGFGAGVLEALVIVTPFEVVKIRLQQQRGLSPELLKYKGPIHCARMIIREEGLFGLWAGAAPTVMRNGTNQAAMFTAKNAFDGILWNKHEGDGKVLQPWQSMISGFLAGTAGPVCTGPFDVVKTRLMAQTRSGGELKYKGMFHAIQTIYAEEGLRALWKGLLPRLMRIPPGQAIMWAVADQVATMSDEEREERELDLTSPEVVTKYKSAAEIVNSWVFALSFLYAFNLRWRVEALQLVVSECKPKAKIVDVCEKGDAFIREQTGNMYKNVKKKIERGVAFPTCISVNNTVCHFSPLASDETVLEDGDIVKVDMGCHIDGFIAVVAHTHVIQQGPVTGRAADVIAAANTAAEVALRLVRPGKKNKDVTEAIQKVAAAYDCKIVEGVLSHQMKQFVIDGNKVVLSVSGPDTRVDEAEFEENEVYSVDIVTSTGEGKPKLLDEKQTTIYKRAVDKSYHLKMKASRFIFSEISQKFPIMPFSARALEEKRARLGLVECVNHDLLQPYPVLHEKPGDLVAHIKFTVLLMPNGSDRITTHHLQELQNTKTVDDPEIKAWLALPKTKKKGGGKKKKGKKGEKADTADAEAVDTAPNGAASEE</sequence>
<dbReference type="InterPro" id="IPR036005">
    <property type="entry name" value="Creatinase/aminopeptidase-like"/>
</dbReference>
<dbReference type="Pfam" id="PF00557">
    <property type="entry name" value="Peptidase_M24"/>
    <property type="match status" value="1"/>
</dbReference>
<dbReference type="GO" id="GO:0005634">
    <property type="term" value="C:nucleus"/>
    <property type="evidence" value="ECO:0007669"/>
    <property type="project" value="UniProtKB-SubCell"/>
</dbReference>
<keyword evidence="8 14" id="KW-0472">Membrane</keyword>
<dbReference type="SUPFAM" id="SSF46785">
    <property type="entry name" value="Winged helix' DNA-binding domain"/>
    <property type="match status" value="1"/>
</dbReference>
<gene>
    <name evidence="17" type="ORF">Sradi_5941200</name>
</gene>
<dbReference type="PANTHER" id="PTHR10804">
    <property type="entry name" value="PROTEASE FAMILY M24 METHIONYL AMINOPEPTIDASE, AMINOPEPTIDASE P"/>
    <property type="match status" value="1"/>
</dbReference>
<dbReference type="PANTHER" id="PTHR10804:SF11">
    <property type="entry name" value="PROLIFERATION-ASSOCIATED PROTEIN 2G4"/>
    <property type="match status" value="1"/>
</dbReference>
<organism evidence="17">
    <name type="scientific">Sesamum radiatum</name>
    <name type="common">Black benniseed</name>
    <dbReference type="NCBI Taxonomy" id="300843"/>
    <lineage>
        <taxon>Eukaryota</taxon>
        <taxon>Viridiplantae</taxon>
        <taxon>Streptophyta</taxon>
        <taxon>Embryophyta</taxon>
        <taxon>Tracheophyta</taxon>
        <taxon>Spermatophyta</taxon>
        <taxon>Magnoliopsida</taxon>
        <taxon>eudicotyledons</taxon>
        <taxon>Gunneridae</taxon>
        <taxon>Pentapetalae</taxon>
        <taxon>asterids</taxon>
        <taxon>lamiids</taxon>
        <taxon>Lamiales</taxon>
        <taxon>Pedaliaceae</taxon>
        <taxon>Sesamum</taxon>
    </lineage>
</organism>
<dbReference type="NCBIfam" id="TIGR00495">
    <property type="entry name" value="crvDNA_42K"/>
    <property type="match status" value="1"/>
</dbReference>
<proteinExistence type="inferred from homology"/>
<dbReference type="Gene3D" id="1.10.10.10">
    <property type="entry name" value="Winged helix-like DNA-binding domain superfamily/Winged helix DNA-binding domain"/>
    <property type="match status" value="1"/>
</dbReference>
<evidence type="ECO:0000256" key="5">
    <source>
        <dbReference type="ARBA" id="ARBA00022552"/>
    </source>
</evidence>
<dbReference type="FunFam" id="3.90.230.10:FF:000012">
    <property type="entry name" value="ERBB-3 BINDING PROTEIN 1"/>
    <property type="match status" value="1"/>
</dbReference>
<keyword evidence="9" id="KW-0539">Nucleus</keyword>
<dbReference type="GO" id="GO:0003723">
    <property type="term" value="F:RNA binding"/>
    <property type="evidence" value="ECO:0007669"/>
    <property type="project" value="UniProtKB-KW"/>
</dbReference>
<dbReference type="GO" id="GO:0009734">
    <property type="term" value="P:auxin-activated signaling pathway"/>
    <property type="evidence" value="ECO:0007669"/>
    <property type="project" value="UniProtKB-KW"/>
</dbReference>
<keyword evidence="6 14" id="KW-0812">Transmembrane</keyword>
<comment type="function">
    <text evidence="12">Binds RNA. Associates with 28S, 18S and 5.8S mature rRNAs, several rRNA precursors and probably U3 small nucleolar RNA. May be involved in regulation of intermediate and late steps of rRNA processing. May be involved in ribosome assembly. Required for expression of cell cycle genes such as CYCD3-1, RNR2A and CDKB1-1. Promotes, in a dose- and auxin-dependent manner, organ growth by stimulating both cell proliferation and expansion, via the regulation of RBR1 levels.</text>
</comment>
<dbReference type="FunFam" id="1.10.10.10:FF:000029">
    <property type="entry name" value="Proliferation-associated 2G4, a"/>
    <property type="match status" value="1"/>
</dbReference>
<dbReference type="EMBL" id="JACGWJ010000027">
    <property type="protein sequence ID" value="KAL0309989.1"/>
    <property type="molecule type" value="Genomic_DNA"/>
</dbReference>
<evidence type="ECO:0000256" key="15">
    <source>
        <dbReference type="SAM" id="MobiDB-lite"/>
    </source>
</evidence>
<feature type="region of interest" description="Disordered" evidence="15">
    <location>
        <begin position="582"/>
        <end position="621"/>
    </location>
</feature>
<evidence type="ECO:0000256" key="1">
    <source>
        <dbReference type="ARBA" id="ARBA00004123"/>
    </source>
</evidence>
<evidence type="ECO:0000256" key="11">
    <source>
        <dbReference type="ARBA" id="ARBA00023294"/>
    </source>
</evidence>
<dbReference type="InterPro" id="IPR001714">
    <property type="entry name" value="Pept_M24_MAP"/>
</dbReference>
<feature type="compositionally biased region" description="Basic residues" evidence="15">
    <location>
        <begin position="584"/>
        <end position="598"/>
    </location>
</feature>
<keyword evidence="10" id="KW-0687">Ribonucleoprotein</keyword>
<dbReference type="PROSITE" id="PS50920">
    <property type="entry name" value="SOLCAR"/>
    <property type="match status" value="2"/>
</dbReference>
<evidence type="ECO:0000313" key="17">
    <source>
        <dbReference type="EMBL" id="KAL0309989.1"/>
    </source>
</evidence>
<protein>
    <recommendedName>
        <fullName evidence="13">ERBB-3 BINDING PROTEIN 1</fullName>
    </recommendedName>
</protein>
<dbReference type="InterPro" id="IPR000994">
    <property type="entry name" value="Pept_M24"/>
</dbReference>
<reference evidence="17" key="1">
    <citation type="submission" date="2020-06" db="EMBL/GenBank/DDBJ databases">
        <authorList>
            <person name="Li T."/>
            <person name="Hu X."/>
            <person name="Zhang T."/>
            <person name="Song X."/>
            <person name="Zhang H."/>
            <person name="Dai N."/>
            <person name="Sheng W."/>
            <person name="Hou X."/>
            <person name="Wei L."/>
        </authorList>
    </citation>
    <scope>NUCLEOTIDE SEQUENCE</scope>
    <source>
        <strain evidence="17">G02</strain>
        <tissue evidence="17">Leaf</tissue>
    </source>
</reference>
<evidence type="ECO:0000256" key="14">
    <source>
        <dbReference type="PROSITE-ProRule" id="PRU00282"/>
    </source>
</evidence>
<dbReference type="AlphaFoldDB" id="A0AAW2KSE7"/>
<evidence type="ECO:0000256" key="8">
    <source>
        <dbReference type="ARBA" id="ARBA00023136"/>
    </source>
</evidence>
<dbReference type="GO" id="GO:1990904">
    <property type="term" value="C:ribonucleoprotein complex"/>
    <property type="evidence" value="ECO:0007669"/>
    <property type="project" value="UniProtKB-KW"/>
</dbReference>
<evidence type="ECO:0000259" key="16">
    <source>
        <dbReference type="Pfam" id="PF00557"/>
    </source>
</evidence>
<accession>A0AAW2KSE7</accession>
<dbReference type="InterPro" id="IPR036388">
    <property type="entry name" value="WH-like_DNA-bd_sf"/>
</dbReference>
<keyword evidence="7" id="KW-0694">RNA-binding</keyword>
<dbReference type="GO" id="GO:0006364">
    <property type="term" value="P:rRNA processing"/>
    <property type="evidence" value="ECO:0007669"/>
    <property type="project" value="UniProtKB-KW"/>
</dbReference>
<dbReference type="InterPro" id="IPR036390">
    <property type="entry name" value="WH_DNA-bd_sf"/>
</dbReference>
<evidence type="ECO:0000256" key="10">
    <source>
        <dbReference type="ARBA" id="ARBA00023274"/>
    </source>
</evidence>
<feature type="repeat" description="Solcar" evidence="14">
    <location>
        <begin position="22"/>
        <end position="110"/>
    </location>
</feature>
<reference evidence="17" key="2">
    <citation type="journal article" date="2024" name="Plant">
        <title>Genomic evolution and insights into agronomic trait innovations of Sesamum species.</title>
        <authorList>
            <person name="Miao H."/>
            <person name="Wang L."/>
            <person name="Qu L."/>
            <person name="Liu H."/>
            <person name="Sun Y."/>
            <person name="Le M."/>
            <person name="Wang Q."/>
            <person name="Wei S."/>
            <person name="Zheng Y."/>
            <person name="Lin W."/>
            <person name="Duan Y."/>
            <person name="Cao H."/>
            <person name="Xiong S."/>
            <person name="Wang X."/>
            <person name="Wei L."/>
            <person name="Li C."/>
            <person name="Ma Q."/>
            <person name="Ju M."/>
            <person name="Zhao R."/>
            <person name="Li G."/>
            <person name="Mu C."/>
            <person name="Tian Q."/>
            <person name="Mei H."/>
            <person name="Zhang T."/>
            <person name="Gao T."/>
            <person name="Zhang H."/>
        </authorList>
    </citation>
    <scope>NUCLEOTIDE SEQUENCE</scope>
    <source>
        <strain evidence="17">G02</strain>
    </source>
</reference>
<dbReference type="Pfam" id="PF00153">
    <property type="entry name" value="Mito_carr"/>
    <property type="match status" value="2"/>
</dbReference>
<evidence type="ECO:0000256" key="13">
    <source>
        <dbReference type="ARBA" id="ARBA00073371"/>
    </source>
</evidence>
<dbReference type="SUPFAM" id="SSF55920">
    <property type="entry name" value="Creatinase/aminopeptidase"/>
    <property type="match status" value="1"/>
</dbReference>
<keyword evidence="5" id="KW-0698">rRNA processing</keyword>
<dbReference type="InterPro" id="IPR004545">
    <property type="entry name" value="PA2G4"/>
</dbReference>
<dbReference type="InterPro" id="IPR023395">
    <property type="entry name" value="MCP_dom_sf"/>
</dbReference>
<keyword evidence="11" id="KW-0927">Auxin signaling pathway</keyword>
<evidence type="ECO:0000256" key="3">
    <source>
        <dbReference type="ARBA" id="ARBA00007319"/>
    </source>
</evidence>
<comment type="similarity">
    <text evidence="3">Belongs to the peptidase M24 family.</text>
</comment>
<evidence type="ECO:0000256" key="9">
    <source>
        <dbReference type="ARBA" id="ARBA00023242"/>
    </source>
</evidence>
<keyword evidence="4" id="KW-0217">Developmental protein</keyword>
<dbReference type="InterPro" id="IPR018108">
    <property type="entry name" value="MCP_transmembrane"/>
</dbReference>
<evidence type="ECO:0000256" key="2">
    <source>
        <dbReference type="ARBA" id="ARBA00004141"/>
    </source>
</evidence>
<comment type="caution">
    <text evidence="17">The sequence shown here is derived from an EMBL/GenBank/DDBJ whole genome shotgun (WGS) entry which is preliminary data.</text>
</comment>
<evidence type="ECO:0000256" key="7">
    <source>
        <dbReference type="ARBA" id="ARBA00022884"/>
    </source>
</evidence>
<feature type="domain" description="Peptidase M24" evidence="16">
    <location>
        <begin position="259"/>
        <end position="450"/>
    </location>
</feature>
<dbReference type="CDD" id="cd01089">
    <property type="entry name" value="PA2G4-like"/>
    <property type="match status" value="1"/>
</dbReference>
<dbReference type="InterPro" id="IPR047113">
    <property type="entry name" value="PA2G4/ARX1"/>
</dbReference>
<dbReference type="SUPFAM" id="SSF103506">
    <property type="entry name" value="Mitochondrial carrier"/>
    <property type="match status" value="1"/>
</dbReference>
<dbReference type="GO" id="GO:0001558">
    <property type="term" value="P:regulation of cell growth"/>
    <property type="evidence" value="ECO:0007669"/>
    <property type="project" value="UniProtKB-ARBA"/>
</dbReference>
<dbReference type="GO" id="GO:0051302">
    <property type="term" value="P:regulation of cell division"/>
    <property type="evidence" value="ECO:0007669"/>
    <property type="project" value="UniProtKB-ARBA"/>
</dbReference>
<feature type="repeat" description="Solcar" evidence="14">
    <location>
        <begin position="122"/>
        <end position="211"/>
    </location>
</feature>
<dbReference type="GO" id="GO:0016020">
    <property type="term" value="C:membrane"/>
    <property type="evidence" value="ECO:0007669"/>
    <property type="project" value="UniProtKB-SubCell"/>
</dbReference>
<dbReference type="PRINTS" id="PR00599">
    <property type="entry name" value="MAPEPTIDASE"/>
</dbReference>
<dbReference type="Gene3D" id="1.50.40.10">
    <property type="entry name" value="Mitochondrial carrier domain"/>
    <property type="match status" value="1"/>
</dbReference>
<name>A0AAW2KSE7_SESRA</name>